<protein>
    <submittedName>
        <fullName evidence="1">Uncharacterized protein</fullName>
    </submittedName>
</protein>
<gene>
    <name evidence="1" type="ORF">AVDCRST_MAG76-708</name>
</gene>
<dbReference type="EMBL" id="CADCSZ010000040">
    <property type="protein sequence ID" value="CAA9221166.1"/>
    <property type="molecule type" value="Genomic_DNA"/>
</dbReference>
<sequence>MAIDTARLEATLEARLGDPAKARQLARAYLDGVQEYAYDRTTGGGAVPTNLTGERVELLLAVSKGLGRLIDGREIECLLRVTPAVAKRLQLELRSTHEDTIRPFIYRWALKDASLGKRGQHKGVKGRPVSFASEGQLEAFAAEAERTGLLVARDIDESTQQWTLYVVDGFDFGPHGL</sequence>
<accession>A0A6J4HEB3</accession>
<evidence type="ECO:0000313" key="1">
    <source>
        <dbReference type="EMBL" id="CAA9221166.1"/>
    </source>
</evidence>
<reference evidence="1" key="1">
    <citation type="submission" date="2020-02" db="EMBL/GenBank/DDBJ databases">
        <authorList>
            <person name="Meier V. D."/>
        </authorList>
    </citation>
    <scope>NUCLEOTIDE SEQUENCE</scope>
    <source>
        <strain evidence="1">AVDCRST_MAG76</strain>
    </source>
</reference>
<proteinExistence type="predicted"/>
<organism evidence="1">
    <name type="scientific">uncultured Acidimicrobiales bacterium</name>
    <dbReference type="NCBI Taxonomy" id="310071"/>
    <lineage>
        <taxon>Bacteria</taxon>
        <taxon>Bacillati</taxon>
        <taxon>Actinomycetota</taxon>
        <taxon>Acidimicrobiia</taxon>
        <taxon>Acidimicrobiales</taxon>
        <taxon>environmental samples</taxon>
    </lineage>
</organism>
<dbReference type="AlphaFoldDB" id="A0A6J4HEB3"/>
<name>A0A6J4HEB3_9ACTN</name>